<sequence>MPTELTRRELHDMIWRRPMTQVAADLGISDVALHRICRRHRIPAPGRGYWAKVAAGKAPRQPLFREVTDPRLDRILIRKDAVRQPPAAVREACTKARTALRTQEADCRALVHSVEGSHPLALRLREALKRAKPDSDSLIRLTDPKLPSLTVSLAAADRAMAVFSRLILRAEALGFAPAPGDNGLMLMCDGEAVTLHILERTDRVRHEATEKEVSALQKWDAGQERRRRRGEWTGTWDRPEIPEWERVPNGRLAIEVDCGNHWDGLRRTFADGSRQRVEGVIDQALDTVVAVAAARKVRRADEERRRREQEEMERRRRETERRRVLEEKRTELLALQMRLFTDARRVEEFVDDYLARHCRSSLPESCRRFLDWAQEHARTLRNAGSPERLAAVLDRYRLMDDGTEIGSWTKFDRHFAGLPDTSGNGPAG</sequence>
<accession>A0A6L3ASL5</accession>
<gene>
    <name evidence="2" type="ORF">DS837_28035</name>
</gene>
<feature type="region of interest" description="Disordered" evidence="1">
    <location>
        <begin position="300"/>
        <end position="320"/>
    </location>
</feature>
<evidence type="ECO:0000313" key="2">
    <source>
        <dbReference type="EMBL" id="KAA0678170.1"/>
    </source>
</evidence>
<dbReference type="AlphaFoldDB" id="A0A6L3ASL5"/>
<protein>
    <submittedName>
        <fullName evidence="2">Uncharacterized protein</fullName>
    </submittedName>
</protein>
<evidence type="ECO:0000256" key="1">
    <source>
        <dbReference type="SAM" id="MobiDB-lite"/>
    </source>
</evidence>
<name>A0A6L3ASL5_AZOBR</name>
<dbReference type="RefSeq" id="WP_149167760.1">
    <property type="nucleotide sequence ID" value="NZ_QOKV01000029.1"/>
</dbReference>
<dbReference type="Proteomes" id="UP000476837">
    <property type="component" value="Unassembled WGS sequence"/>
</dbReference>
<evidence type="ECO:0000313" key="3">
    <source>
        <dbReference type="Proteomes" id="UP000476837"/>
    </source>
</evidence>
<proteinExistence type="predicted"/>
<organism evidence="2 3">
    <name type="scientific">Azospirillum brasilense</name>
    <dbReference type="NCBI Taxonomy" id="192"/>
    <lineage>
        <taxon>Bacteria</taxon>
        <taxon>Pseudomonadati</taxon>
        <taxon>Pseudomonadota</taxon>
        <taxon>Alphaproteobacteria</taxon>
        <taxon>Rhodospirillales</taxon>
        <taxon>Azospirillaceae</taxon>
        <taxon>Azospirillum</taxon>
    </lineage>
</organism>
<reference evidence="2 3" key="1">
    <citation type="submission" date="2018-07" db="EMBL/GenBank/DDBJ databases">
        <title>Genome sequence of Roseomonas fauriae ATCC 49958.</title>
        <authorList>
            <person name="Sant'Anna F.H."/>
            <person name="Baldani J.I."/>
            <person name="Zilli J.E."/>
            <person name="Reis V.M."/>
            <person name="Hartmann A."/>
            <person name="Cruz L."/>
            <person name="de Souza E.M."/>
            <person name="de Oliveira Pedrosa F."/>
            <person name="Passaglia L.M.P."/>
        </authorList>
    </citation>
    <scope>NUCLEOTIDE SEQUENCE [LARGE SCALE GENOMIC DNA]</scope>
    <source>
        <strain evidence="2 3">ATCC 49958</strain>
    </source>
</reference>
<comment type="caution">
    <text evidence="2">The sequence shown here is derived from an EMBL/GenBank/DDBJ whole genome shotgun (WGS) entry which is preliminary data.</text>
</comment>
<dbReference type="EMBL" id="QOKV01000029">
    <property type="protein sequence ID" value="KAA0678170.1"/>
    <property type="molecule type" value="Genomic_DNA"/>
</dbReference>